<sequence>MNTVVMKLSAEEAELIEAIRNLQNAYPNGYPQLLWYAQELFDQMVDLPKED</sequence>
<dbReference type="Proteomes" id="UP001199363">
    <property type="component" value="Unassembled WGS sequence"/>
</dbReference>
<gene>
    <name evidence="1" type="ORF">LI282_12175</name>
</gene>
<dbReference type="AlphaFoldDB" id="A0AAP2WPB9"/>
<evidence type="ECO:0000313" key="2">
    <source>
        <dbReference type="Proteomes" id="UP001199363"/>
    </source>
</evidence>
<dbReference type="RefSeq" id="WP_172772600.1">
    <property type="nucleotide sequence ID" value="NZ_JABDSG010000104.1"/>
</dbReference>
<accession>A0AAP2WPB9</accession>
<protein>
    <submittedName>
        <fullName evidence="1">Uncharacterized protein</fullName>
    </submittedName>
</protein>
<organism evidence="1 2">
    <name type="scientific">Phocaeicola vulgatus</name>
    <name type="common">Bacteroides vulgatus</name>
    <dbReference type="NCBI Taxonomy" id="821"/>
    <lineage>
        <taxon>Bacteria</taxon>
        <taxon>Pseudomonadati</taxon>
        <taxon>Bacteroidota</taxon>
        <taxon>Bacteroidia</taxon>
        <taxon>Bacteroidales</taxon>
        <taxon>Bacteroidaceae</taxon>
        <taxon>Phocaeicola</taxon>
    </lineage>
</organism>
<dbReference type="EMBL" id="JAJCQG010000036">
    <property type="protein sequence ID" value="MCB7281792.1"/>
    <property type="molecule type" value="Genomic_DNA"/>
</dbReference>
<evidence type="ECO:0000313" key="1">
    <source>
        <dbReference type="EMBL" id="MCB7281792.1"/>
    </source>
</evidence>
<comment type="caution">
    <text evidence="1">The sequence shown here is derived from an EMBL/GenBank/DDBJ whole genome shotgun (WGS) entry which is preliminary data.</text>
</comment>
<proteinExistence type="predicted"/>
<name>A0AAP2WPB9_PHOVU</name>
<reference evidence="1" key="1">
    <citation type="submission" date="2021-10" db="EMBL/GenBank/DDBJ databases">
        <title>Collection of gut derived symbiotic bacterial strains cultured from healthy donors.</title>
        <authorList>
            <person name="Lin H."/>
            <person name="Littmann E."/>
            <person name="Kohout C."/>
            <person name="Pamer E.G."/>
        </authorList>
    </citation>
    <scope>NUCLEOTIDE SEQUENCE</scope>
    <source>
        <strain evidence="1">DFI.1.167</strain>
    </source>
</reference>